<dbReference type="Proteomes" id="UP000887579">
    <property type="component" value="Unplaced"/>
</dbReference>
<protein>
    <submittedName>
        <fullName evidence="2">Uncharacterized protein</fullName>
    </submittedName>
</protein>
<proteinExistence type="predicted"/>
<name>A0AC34FYG2_9BILA</name>
<organism evidence="1 2">
    <name type="scientific">Panagrolaimus sp. ES5</name>
    <dbReference type="NCBI Taxonomy" id="591445"/>
    <lineage>
        <taxon>Eukaryota</taxon>
        <taxon>Metazoa</taxon>
        <taxon>Ecdysozoa</taxon>
        <taxon>Nematoda</taxon>
        <taxon>Chromadorea</taxon>
        <taxon>Rhabditida</taxon>
        <taxon>Tylenchina</taxon>
        <taxon>Panagrolaimomorpha</taxon>
        <taxon>Panagrolaimoidea</taxon>
        <taxon>Panagrolaimidae</taxon>
        <taxon>Panagrolaimus</taxon>
    </lineage>
</organism>
<evidence type="ECO:0000313" key="1">
    <source>
        <dbReference type="Proteomes" id="UP000887579"/>
    </source>
</evidence>
<reference evidence="2" key="1">
    <citation type="submission" date="2022-11" db="UniProtKB">
        <authorList>
            <consortium name="WormBaseParasite"/>
        </authorList>
    </citation>
    <scope>IDENTIFICATION</scope>
</reference>
<sequence>MKFLIFFLTVAVFAVQLTFQASIHKKKHEKFMIFPVKNFEVLEDDILDESEKDDVKINLNNNDNDDNENDNLVLIDKNELKKLVADEKAAFETLKSVLDIPRKRHRRTPKYAQTGYGRVVSDRLDDKFGGQDWYDKAARPITHGVWHTSAGVAKSIGNAGKWTASQVNSDYKPEYYNDRGEYARAGEQFRRTGYGTPEEKN</sequence>
<evidence type="ECO:0000313" key="2">
    <source>
        <dbReference type="WBParaSite" id="ES5_v2.g22492.t1"/>
    </source>
</evidence>
<accession>A0AC34FYG2</accession>
<dbReference type="WBParaSite" id="ES5_v2.g22492.t1">
    <property type="protein sequence ID" value="ES5_v2.g22492.t1"/>
    <property type="gene ID" value="ES5_v2.g22492"/>
</dbReference>